<organism evidence="14 15">
    <name type="scientific">Paraburkholderia hiiakae</name>
    <dbReference type="NCBI Taxonomy" id="1081782"/>
    <lineage>
        <taxon>Bacteria</taxon>
        <taxon>Pseudomonadati</taxon>
        <taxon>Pseudomonadota</taxon>
        <taxon>Betaproteobacteria</taxon>
        <taxon>Burkholderiales</taxon>
        <taxon>Burkholderiaceae</taxon>
        <taxon>Paraburkholderia</taxon>
    </lineage>
</organism>
<evidence type="ECO:0000256" key="12">
    <source>
        <dbReference type="SAM" id="SignalP"/>
    </source>
</evidence>
<gene>
    <name evidence="14" type="ORF">LMG27952_00940</name>
</gene>
<dbReference type="PANTHER" id="PTHR32552">
    <property type="entry name" value="FERRICHROME IRON RECEPTOR-RELATED"/>
    <property type="match status" value="1"/>
</dbReference>
<protein>
    <recommendedName>
        <fullName evidence="13">TonB-dependent receptor-like beta-barrel domain-containing protein</fullName>
    </recommendedName>
</protein>
<dbReference type="SUPFAM" id="SSF56935">
    <property type="entry name" value="Porins"/>
    <property type="match status" value="1"/>
</dbReference>
<accession>A0ABN7HGX6</accession>
<evidence type="ECO:0000256" key="1">
    <source>
        <dbReference type="ARBA" id="ARBA00004571"/>
    </source>
</evidence>
<evidence type="ECO:0000256" key="3">
    <source>
        <dbReference type="ARBA" id="ARBA00022452"/>
    </source>
</evidence>
<proteinExistence type="predicted"/>
<feature type="chain" id="PRO_5046104644" description="TonB-dependent receptor-like beta-barrel domain-containing protein" evidence="12">
    <location>
        <begin position="24"/>
        <end position="138"/>
    </location>
</feature>
<keyword evidence="15" id="KW-1185">Reference proteome</keyword>
<keyword evidence="10" id="KW-0472">Membrane</keyword>
<keyword evidence="7" id="KW-0408">Iron</keyword>
<evidence type="ECO:0000256" key="9">
    <source>
        <dbReference type="ARBA" id="ARBA00023077"/>
    </source>
</evidence>
<evidence type="ECO:0000256" key="6">
    <source>
        <dbReference type="ARBA" id="ARBA00022729"/>
    </source>
</evidence>
<evidence type="ECO:0000259" key="13">
    <source>
        <dbReference type="Pfam" id="PF00593"/>
    </source>
</evidence>
<keyword evidence="5" id="KW-0812">Transmembrane</keyword>
<sequence>MRTRLAGNTLVSLALFNLKQASAETNADNVYVIDGNARYRGVEFSVQGDVTKDVSLTASAVYLDAEQIDSSDPTLVGKTPENTPHVTASLFAGYRVPVLAGLSVNGGIYYVGRMRPTGATGVRRGRISWAWGSDARWN</sequence>
<dbReference type="Pfam" id="PF00593">
    <property type="entry name" value="TonB_dep_Rec_b-barrel"/>
    <property type="match status" value="1"/>
</dbReference>
<comment type="subcellular location">
    <subcellularLocation>
        <location evidence="1">Cell outer membrane</location>
        <topology evidence="1">Multi-pass membrane protein</topology>
    </subcellularLocation>
</comment>
<reference evidence="14 15" key="1">
    <citation type="submission" date="2020-10" db="EMBL/GenBank/DDBJ databases">
        <authorList>
            <person name="Peeters C."/>
        </authorList>
    </citation>
    <scope>NUCLEOTIDE SEQUENCE [LARGE SCALE GENOMIC DNA]</scope>
    <source>
        <strain evidence="14 15">LMG 27952</strain>
    </source>
</reference>
<dbReference type="Gene3D" id="2.40.170.20">
    <property type="entry name" value="TonB-dependent receptor, beta-barrel domain"/>
    <property type="match status" value="1"/>
</dbReference>
<feature type="signal peptide" evidence="12">
    <location>
        <begin position="1"/>
        <end position="23"/>
    </location>
</feature>
<dbReference type="Proteomes" id="UP000656319">
    <property type="component" value="Unassembled WGS sequence"/>
</dbReference>
<evidence type="ECO:0000256" key="2">
    <source>
        <dbReference type="ARBA" id="ARBA00022448"/>
    </source>
</evidence>
<keyword evidence="2" id="KW-0813">Transport</keyword>
<keyword evidence="6 12" id="KW-0732">Signal</keyword>
<name>A0ABN7HGX6_9BURK</name>
<evidence type="ECO:0000256" key="11">
    <source>
        <dbReference type="ARBA" id="ARBA00023237"/>
    </source>
</evidence>
<dbReference type="EMBL" id="CAJHCQ010000002">
    <property type="protein sequence ID" value="CAD6518037.1"/>
    <property type="molecule type" value="Genomic_DNA"/>
</dbReference>
<evidence type="ECO:0000256" key="8">
    <source>
        <dbReference type="ARBA" id="ARBA00023065"/>
    </source>
</evidence>
<keyword evidence="8" id="KW-0406">Ion transport</keyword>
<dbReference type="InterPro" id="IPR036942">
    <property type="entry name" value="Beta-barrel_TonB_sf"/>
</dbReference>
<dbReference type="PANTHER" id="PTHR32552:SF68">
    <property type="entry name" value="FERRICHROME OUTER MEMBRANE TRANSPORTER_PHAGE RECEPTOR"/>
    <property type="match status" value="1"/>
</dbReference>
<evidence type="ECO:0000256" key="7">
    <source>
        <dbReference type="ARBA" id="ARBA00023004"/>
    </source>
</evidence>
<feature type="domain" description="TonB-dependent receptor-like beta-barrel" evidence="13">
    <location>
        <begin position="8"/>
        <end position="120"/>
    </location>
</feature>
<evidence type="ECO:0000256" key="5">
    <source>
        <dbReference type="ARBA" id="ARBA00022692"/>
    </source>
</evidence>
<keyword evidence="3" id="KW-1134">Transmembrane beta strand</keyword>
<dbReference type="InterPro" id="IPR039426">
    <property type="entry name" value="TonB-dep_rcpt-like"/>
</dbReference>
<keyword evidence="11" id="KW-0998">Cell outer membrane</keyword>
<comment type="caution">
    <text evidence="14">The sequence shown here is derived from an EMBL/GenBank/DDBJ whole genome shotgun (WGS) entry which is preliminary data.</text>
</comment>
<keyword evidence="9" id="KW-0798">TonB box</keyword>
<evidence type="ECO:0000256" key="10">
    <source>
        <dbReference type="ARBA" id="ARBA00023136"/>
    </source>
</evidence>
<dbReference type="InterPro" id="IPR000531">
    <property type="entry name" value="Beta-barrel_TonB"/>
</dbReference>
<evidence type="ECO:0000313" key="15">
    <source>
        <dbReference type="Proteomes" id="UP000656319"/>
    </source>
</evidence>
<evidence type="ECO:0000256" key="4">
    <source>
        <dbReference type="ARBA" id="ARBA00022496"/>
    </source>
</evidence>
<evidence type="ECO:0000313" key="14">
    <source>
        <dbReference type="EMBL" id="CAD6518037.1"/>
    </source>
</evidence>
<keyword evidence="4" id="KW-0410">Iron transport</keyword>